<reference evidence="4" key="1">
    <citation type="journal article" date="2023" name="Commun. Biol.">
        <title>Genome analysis of Parmales, the sister group of diatoms, reveals the evolutionary specialization of diatoms from phago-mixotrophs to photoautotrophs.</title>
        <authorList>
            <person name="Ban H."/>
            <person name="Sato S."/>
            <person name="Yoshikawa S."/>
            <person name="Yamada K."/>
            <person name="Nakamura Y."/>
            <person name="Ichinomiya M."/>
            <person name="Sato N."/>
            <person name="Blanc-Mathieu R."/>
            <person name="Endo H."/>
            <person name="Kuwata A."/>
            <person name="Ogata H."/>
        </authorList>
    </citation>
    <scope>NUCLEOTIDE SEQUENCE [LARGE SCALE GENOMIC DNA]</scope>
    <source>
        <strain evidence="4">NIES 3699</strain>
    </source>
</reference>
<feature type="domain" description="Stress-response A/B barrel" evidence="2">
    <location>
        <begin position="3"/>
        <end position="103"/>
    </location>
</feature>
<dbReference type="Proteomes" id="UP001165160">
    <property type="component" value="Unassembled WGS sequence"/>
</dbReference>
<dbReference type="EMBL" id="BRXX01000399">
    <property type="protein sequence ID" value="GMI09433.1"/>
    <property type="molecule type" value="Genomic_DNA"/>
</dbReference>
<organism evidence="3 4">
    <name type="scientific">Triparma verrucosa</name>
    <dbReference type="NCBI Taxonomy" id="1606542"/>
    <lineage>
        <taxon>Eukaryota</taxon>
        <taxon>Sar</taxon>
        <taxon>Stramenopiles</taxon>
        <taxon>Ochrophyta</taxon>
        <taxon>Bolidophyceae</taxon>
        <taxon>Parmales</taxon>
        <taxon>Triparmaceae</taxon>
        <taxon>Triparma</taxon>
    </lineage>
</organism>
<protein>
    <recommendedName>
        <fullName evidence="2">Stress-response A/B barrel domain-containing protein</fullName>
    </recommendedName>
</protein>
<dbReference type="PANTHER" id="PTHR33178">
    <property type="match status" value="1"/>
</dbReference>
<comment type="caution">
    <text evidence="3">The sequence shown here is derived from an EMBL/GenBank/DDBJ whole genome shotgun (WGS) entry which is preliminary data.</text>
</comment>
<evidence type="ECO:0000256" key="1">
    <source>
        <dbReference type="ARBA" id="ARBA00011738"/>
    </source>
</evidence>
<gene>
    <name evidence="3" type="ORF">TrVE_jg8813</name>
</gene>
<dbReference type="SUPFAM" id="SSF54909">
    <property type="entry name" value="Dimeric alpha+beta barrel"/>
    <property type="match status" value="1"/>
</dbReference>
<dbReference type="PANTHER" id="PTHR33178:SF10">
    <property type="entry name" value="STRESS-RESPONSE A_B BARREL DOMAIN-CONTAINING PROTEIN"/>
    <property type="match status" value="1"/>
</dbReference>
<sequence length="134" mass="14988">MAVEHFVLFTFKENLSPSDSSHLTKSLYSLSSIPGCTRLTFGCDHILLRSKGYTHACMTRHVSKEAAKAYQIHPEHVRVRDEVIVPLLKRGEDGKPIILSVDFEAEVAEPIRWREILSGAAVGAGLAFMVLRKR</sequence>
<dbReference type="Pfam" id="PF07876">
    <property type="entry name" value="Dabb"/>
    <property type="match status" value="1"/>
</dbReference>
<keyword evidence="4" id="KW-1185">Reference proteome</keyword>
<dbReference type="Gene3D" id="3.30.70.100">
    <property type="match status" value="1"/>
</dbReference>
<name>A0A9W7FC69_9STRA</name>
<dbReference type="AlphaFoldDB" id="A0A9W7FC69"/>
<evidence type="ECO:0000313" key="4">
    <source>
        <dbReference type="Proteomes" id="UP001165160"/>
    </source>
</evidence>
<dbReference type="InterPro" id="IPR013097">
    <property type="entry name" value="Dabb"/>
</dbReference>
<accession>A0A9W7FC69</accession>
<dbReference type="InterPro" id="IPR044662">
    <property type="entry name" value="HS1/DABB1-like"/>
</dbReference>
<dbReference type="PROSITE" id="PS51502">
    <property type="entry name" value="S_R_A_B_BARREL"/>
    <property type="match status" value="1"/>
</dbReference>
<evidence type="ECO:0000313" key="3">
    <source>
        <dbReference type="EMBL" id="GMI09433.1"/>
    </source>
</evidence>
<evidence type="ECO:0000259" key="2">
    <source>
        <dbReference type="PROSITE" id="PS51502"/>
    </source>
</evidence>
<dbReference type="InterPro" id="IPR011008">
    <property type="entry name" value="Dimeric_a/b-barrel"/>
</dbReference>
<dbReference type="SMART" id="SM00886">
    <property type="entry name" value="Dabb"/>
    <property type="match status" value="1"/>
</dbReference>
<comment type="subunit">
    <text evidence="1">Homodimer.</text>
</comment>
<proteinExistence type="predicted"/>